<name>A0A223KLX5_9BACI</name>
<reference evidence="1 2" key="1">
    <citation type="submission" date="2016-12" db="EMBL/GenBank/DDBJ databases">
        <title>The whole genome sequencing and assembly of Bacillus cohnii DSM 6307T strain.</title>
        <authorList>
            <person name="Lee Y.-J."/>
            <person name="Yi H."/>
            <person name="Bahn Y.-S."/>
            <person name="Kim J.F."/>
            <person name="Lee D.-W."/>
        </authorList>
    </citation>
    <scope>NUCLEOTIDE SEQUENCE [LARGE SCALE GENOMIC DNA]</scope>
    <source>
        <strain evidence="1 2">DSM 6307</strain>
    </source>
</reference>
<dbReference type="EMBL" id="CP018866">
    <property type="protein sequence ID" value="AST90462.1"/>
    <property type="molecule type" value="Genomic_DNA"/>
</dbReference>
<dbReference type="Proteomes" id="UP000215224">
    <property type="component" value="Chromosome"/>
</dbReference>
<proteinExistence type="predicted"/>
<protein>
    <submittedName>
        <fullName evidence="1">Glutathione synthetase</fullName>
    </submittedName>
</protein>
<dbReference type="KEGG" id="bcoh:BC6307_03810"/>
<evidence type="ECO:0000313" key="2">
    <source>
        <dbReference type="Proteomes" id="UP000215224"/>
    </source>
</evidence>
<sequence length="452" mass="52435">MKVLSTLKVSKQLNEKTISVPETFNHKKIDFISFGTITLKVNITYHNGPMLLISEDVFQHLKIPYENKIHFFIYENTIHVGPLVGVYTAGFTSSLVRPIGERSLFFSKLLSADRKVGAFMFLFGPKHIKWDEGVIDGFLFTDKGWCQQELPFPHVIYDRLPNRKTENHSLLKETKERLQQQYLIPWFNPGFFNKWEVHQKLSLEENISHYLPETHSKISITLLEEMLSRYPFVFLKPSNGSLGLGVYKIVYHREENYYYCRYKDEKMQNRLQRFSSLEKLLGRILAGKDLNQYIVQQGIALWRINDTPVDFRVHTNKNENGDWVVSAIAGKLSGKGSITTHLNSGGIVRVLDDICKDDQEFVETKRLLETAAIQLSMSLDRQMKGYIGEIGFDFGIDKEKKIWLFEANSKPGRSIFHLSKLRTEELETRKLPLQYALYLTEQSLHSLQVVES</sequence>
<accession>A0A223KLX5</accession>
<dbReference type="InterPro" id="IPR026838">
    <property type="entry name" value="YheC/D"/>
</dbReference>
<dbReference type="SUPFAM" id="SSF56059">
    <property type="entry name" value="Glutathione synthetase ATP-binding domain-like"/>
    <property type="match status" value="1"/>
</dbReference>
<dbReference type="STRING" id="1314751.GCA_001591425_03537"/>
<keyword evidence="2" id="KW-1185">Reference proteome</keyword>
<gene>
    <name evidence="1" type="ORF">BC6307_03810</name>
</gene>
<dbReference type="AlphaFoldDB" id="A0A223KLX5"/>
<dbReference type="Pfam" id="PF14398">
    <property type="entry name" value="ATPgrasp_YheCD"/>
    <property type="match status" value="1"/>
</dbReference>
<evidence type="ECO:0000313" key="1">
    <source>
        <dbReference type="EMBL" id="AST90462.1"/>
    </source>
</evidence>
<dbReference type="RefSeq" id="WP_066419205.1">
    <property type="nucleotide sequence ID" value="NZ_CP018866.1"/>
</dbReference>
<organism evidence="1 2">
    <name type="scientific">Sutcliffiella cohnii</name>
    <dbReference type="NCBI Taxonomy" id="33932"/>
    <lineage>
        <taxon>Bacteria</taxon>
        <taxon>Bacillati</taxon>
        <taxon>Bacillota</taxon>
        <taxon>Bacilli</taxon>
        <taxon>Bacillales</taxon>
        <taxon>Bacillaceae</taxon>
        <taxon>Sutcliffiella</taxon>
    </lineage>
</organism>